<dbReference type="Gene3D" id="1.20.120.720">
    <property type="entry name" value="Myosin VI head, motor domain, U50 subdomain"/>
    <property type="match status" value="1"/>
</dbReference>
<dbReference type="PROSITE" id="PS00028">
    <property type="entry name" value="ZINC_FINGER_C2H2_1"/>
    <property type="match status" value="2"/>
</dbReference>
<feature type="domain" description="C2H2-type" evidence="15">
    <location>
        <begin position="1325"/>
        <end position="1354"/>
    </location>
</feature>
<keyword evidence="4 14" id="KW-0812">Transmembrane</keyword>
<dbReference type="GO" id="GO:0006031">
    <property type="term" value="P:chitin biosynthetic process"/>
    <property type="evidence" value="ECO:0007669"/>
    <property type="project" value="TreeGrafter"/>
</dbReference>
<dbReference type="InParanoid" id="A0A1X2HGU4"/>
<evidence type="ECO:0000256" key="2">
    <source>
        <dbReference type="ARBA" id="ARBA00012543"/>
    </source>
</evidence>
<feature type="region of interest" description="Disordered" evidence="13">
    <location>
        <begin position="1373"/>
        <end position="1405"/>
    </location>
</feature>
<dbReference type="SUPFAM" id="SSF52540">
    <property type="entry name" value="P-loop containing nucleoside triphosphate hydrolases"/>
    <property type="match status" value="1"/>
</dbReference>
<keyword evidence="11" id="KW-0325">Glycoprotein</keyword>
<gene>
    <name evidence="17" type="ORF">BCR43DRAFT_556918</name>
</gene>
<dbReference type="EMBL" id="MCGN01000004">
    <property type="protein sequence ID" value="ORY97686.1"/>
    <property type="molecule type" value="Genomic_DNA"/>
</dbReference>
<comment type="subcellular location">
    <subcellularLocation>
        <location evidence="1">Cell membrane</location>
        <topology evidence="1">Multi-pass membrane protein</topology>
    </subcellularLocation>
</comment>
<dbReference type="Gene3D" id="3.10.120.10">
    <property type="entry name" value="Cytochrome b5-like heme/steroid binding domain"/>
    <property type="match status" value="1"/>
</dbReference>
<dbReference type="GO" id="GO:0004100">
    <property type="term" value="F:chitin synthase activity"/>
    <property type="evidence" value="ECO:0007669"/>
    <property type="project" value="UniProtKB-EC"/>
</dbReference>
<evidence type="ECO:0000256" key="3">
    <source>
        <dbReference type="ARBA" id="ARBA00022676"/>
    </source>
</evidence>
<dbReference type="InterPro" id="IPR036236">
    <property type="entry name" value="Znf_C2H2_sf"/>
</dbReference>
<dbReference type="GO" id="GO:0005886">
    <property type="term" value="C:plasma membrane"/>
    <property type="evidence" value="ECO:0007669"/>
    <property type="project" value="UniProtKB-SubCell"/>
</dbReference>
<dbReference type="PROSITE" id="PS50255">
    <property type="entry name" value="CYTOCHROME_B5_2"/>
    <property type="match status" value="1"/>
</dbReference>
<dbReference type="PROSITE" id="PS50157">
    <property type="entry name" value="ZINC_FINGER_C2H2_2"/>
    <property type="match status" value="3"/>
</dbReference>
<keyword evidence="9 14" id="KW-1133">Transmembrane helix</keyword>
<dbReference type="SUPFAM" id="SSF53448">
    <property type="entry name" value="Nucleotide-diphospho-sugar transferases"/>
    <property type="match status" value="1"/>
</dbReference>
<dbReference type="STRING" id="13706.A0A1X2HGU4"/>
<evidence type="ECO:0000256" key="12">
    <source>
        <dbReference type="PROSITE-ProRule" id="PRU00042"/>
    </source>
</evidence>
<evidence type="ECO:0000256" key="10">
    <source>
        <dbReference type="ARBA" id="ARBA00023136"/>
    </source>
</evidence>
<dbReference type="Pfam" id="PF00096">
    <property type="entry name" value="zf-C2H2"/>
    <property type="match status" value="1"/>
</dbReference>
<evidence type="ECO:0000256" key="1">
    <source>
        <dbReference type="ARBA" id="ARBA00004651"/>
    </source>
</evidence>
<evidence type="ECO:0000256" key="9">
    <source>
        <dbReference type="ARBA" id="ARBA00022989"/>
    </source>
</evidence>
<dbReference type="SMART" id="SM00355">
    <property type="entry name" value="ZnF_C2H2"/>
    <property type="match status" value="4"/>
</dbReference>
<feature type="domain" description="Cytochrome b5 heme-binding" evidence="16">
    <location>
        <begin position="361"/>
        <end position="419"/>
    </location>
</feature>
<keyword evidence="3" id="KW-0328">Glycosyltransferase</keyword>
<evidence type="ECO:0000256" key="7">
    <source>
        <dbReference type="ARBA" id="ARBA00022771"/>
    </source>
</evidence>
<evidence type="ECO:0000313" key="18">
    <source>
        <dbReference type="Proteomes" id="UP000242180"/>
    </source>
</evidence>
<dbReference type="InterPro" id="IPR027417">
    <property type="entry name" value="P-loop_NTPase"/>
</dbReference>
<dbReference type="Gene3D" id="3.30.160.60">
    <property type="entry name" value="Classic Zinc Finger"/>
    <property type="match status" value="4"/>
</dbReference>
<dbReference type="GO" id="GO:0008270">
    <property type="term" value="F:zinc ion binding"/>
    <property type="evidence" value="ECO:0007669"/>
    <property type="project" value="UniProtKB-KW"/>
</dbReference>
<keyword evidence="3" id="KW-0808">Transferase</keyword>
<keyword evidence="10 14" id="KW-0472">Membrane</keyword>
<feature type="domain" description="C2H2-type" evidence="15">
    <location>
        <begin position="1292"/>
        <end position="1324"/>
    </location>
</feature>
<feature type="transmembrane region" description="Helical" evidence="14">
    <location>
        <begin position="1057"/>
        <end position="1080"/>
    </location>
</feature>
<feature type="transmembrane region" description="Helical" evidence="14">
    <location>
        <begin position="333"/>
        <end position="357"/>
    </location>
</feature>
<dbReference type="Pfam" id="PF00173">
    <property type="entry name" value="Cyt-b5"/>
    <property type="match status" value="1"/>
</dbReference>
<dbReference type="Gene3D" id="3.40.850.10">
    <property type="entry name" value="Kinesin motor domain"/>
    <property type="match status" value="1"/>
</dbReference>
<dbReference type="InterPro" id="IPR056436">
    <property type="entry name" value="Znf-C2H2_ZIC1-5/GLI1-3-like"/>
</dbReference>
<feature type="transmembrane region" description="Helical" evidence="14">
    <location>
        <begin position="298"/>
        <end position="317"/>
    </location>
</feature>
<dbReference type="Pfam" id="PF23561">
    <property type="entry name" value="zf-C2H2_15"/>
    <property type="match status" value="1"/>
</dbReference>
<dbReference type="GO" id="GO:0031505">
    <property type="term" value="P:fungal-type cell wall organization"/>
    <property type="evidence" value="ECO:0007669"/>
    <property type="project" value="TreeGrafter"/>
</dbReference>
<keyword evidence="5" id="KW-0479">Metal-binding</keyword>
<dbReference type="FunFam" id="3.30.160.60:FF:000100">
    <property type="entry name" value="Zinc finger 45-like"/>
    <property type="match status" value="1"/>
</dbReference>
<evidence type="ECO:0000256" key="13">
    <source>
        <dbReference type="SAM" id="MobiDB-lite"/>
    </source>
</evidence>
<accession>A0A1X2HGU4</accession>
<keyword evidence="18" id="KW-1185">Reference proteome</keyword>
<evidence type="ECO:0000313" key="17">
    <source>
        <dbReference type="EMBL" id="ORY97686.1"/>
    </source>
</evidence>
<organism evidence="17 18">
    <name type="scientific">Syncephalastrum racemosum</name>
    <name type="common">Filamentous fungus</name>
    <dbReference type="NCBI Taxonomy" id="13706"/>
    <lineage>
        <taxon>Eukaryota</taxon>
        <taxon>Fungi</taxon>
        <taxon>Fungi incertae sedis</taxon>
        <taxon>Mucoromycota</taxon>
        <taxon>Mucoromycotina</taxon>
        <taxon>Mucoromycetes</taxon>
        <taxon>Mucorales</taxon>
        <taxon>Syncephalastraceae</taxon>
        <taxon>Syncephalastrum</taxon>
    </lineage>
</organism>
<proteinExistence type="predicted"/>
<sequence>MEIMQDFATANPRLSIHHLQFILQHYWGQVQYDATGLSEADQDYLPCDFYNLLHGSAYNPPSTNAICAALFNHLDGRVVSSQKGIRPTPIYGAIGASPMTVTQQLVKAVEELAAWLKQTNVWCVYCLRPNKLDIPNALDDKSLDYIDLAALAQRNAYSTDFDLGTFLDRYESFLGIPDHLMTDRARCEWIIQDRGWAEYTAVIRENKIHLSSAAFYEIEQELRCLEKLESRRVQDDQTSCAYSESEYSDSREPDTSSQLTMSTKSAYGLYNEPHKDTIAELDEDDSNSQVMSATRRRWIALVWILTWWVPSPLLSYFGGMKRRDVRVAWREKLALCILIFFMCTAMILFIIGFGPLVCPRQDVFSMSELQSYTDKKAAHVAIRGEVFDLTKFVPHHWATEVIPEKGLFDYGGKDATNLFPVQVSALCDGTTGAVSPEVTLDFQYNLSDKNAAYHDFRYNTNDYRPDWYFEKMVYMRKNYRLGFMGYDPDDIKKQATHVVNVGEIRTHRQWAILHGEVYDLTYYSLGGRAPRAPEGQPITATSADLNFMDNTIVELFRQLAGMDISKHFDALPLDPALRQRQLVCLRNLFFVGKVDTRRSPQCLFSEYFLLLITGMLCTVIVFKFIAALQLGSRREPEDHDKFIVCQVPCYTESEESLRKTIDSIAVLNYDDKRKLLFLVCDGMIIGSGNDRPTPRIVLDILGVDPNVDPEPLSFLSLGPGNKQHNMGKIYSGLYECAGHVVPYMVVVKVGHPGEAQKPGNRGKRDSQMVLMRFLNKVHFDSPMSPMELEIYHQMKNVIGVNPGFYEFVLMIDADTEVIPDSLNRMVSCFVHDAKIVGLCGETKLANERESWVTMIQVYEYYISHFLAKAFESLFGSVTCLPGCFCMYRLRSPQKSQPLLVSNQVIDDYAENNVHTLHQKNLLHLGEDRYLTTLILKHFPTYKTKFTADACCLTNAPESWSVLLSQRRRWINSTVHNLGELSFLTQLCGFCCFSMRFVVILDLMSTLTMPAVVCYLGYLIYRLISDASQVPMISILLLCGVYGLQAFLFFLRRKWEHIGWMVIYILAIPLFSFFVPIYSFWHFDDFSWGNTRVVLDQGGGKKAVVASEGEFDPKSIPLKRWTDYENEMWETASSSSNRNGPFPTRQCCFQETPIGPIFKPSVYQTYNSSCGSSPNYQHQQDMTDPTTGATMMMMMADMTAHDTTAHYPHDTSAVGVASVGYGDLSASVPPWLQAQMMDRMISARSGDAASGDAEEEEDVHRCRWRNCRVQTSNLDDLIVHIRDEHVGSGRSAYYCHWAGCPRSRKPFTKRHKMHNHMRTHTGERPFACTVQGCSKRFSRPDSLSTHIKTHSNIRPYHCKEPNCGKAYFHSRSLRKHTRSHEEAAAAAAQGGAPPSKISSKVKQQQQERREWAMMMRSAAARRHQHMMQRHRQADPYNGFYPMIDPSSSFNSSAPVMNAQRHKQRQQQQAMMMPPTTAGDYWVQQMPLYIPSS</sequence>
<evidence type="ECO:0000256" key="11">
    <source>
        <dbReference type="ARBA" id="ARBA00023180"/>
    </source>
</evidence>
<keyword evidence="8" id="KW-0862">Zinc</keyword>
<dbReference type="InterPro" id="IPR029044">
    <property type="entry name" value="Nucleotide-diphossugar_trans"/>
</dbReference>
<feature type="region of interest" description="Disordered" evidence="13">
    <location>
        <begin position="239"/>
        <end position="258"/>
    </location>
</feature>
<comment type="caution">
    <text evidence="17">The sequence shown here is derived from an EMBL/GenBank/DDBJ whole genome shotgun (WGS) entry which is preliminary data.</text>
</comment>
<dbReference type="SUPFAM" id="SSF55856">
    <property type="entry name" value="Cytochrome b5-like heme/steroid binding domain"/>
    <property type="match status" value="1"/>
</dbReference>
<protein>
    <recommendedName>
        <fullName evidence="2">chitin synthase</fullName>
        <ecNumber evidence="2">2.4.1.16</ecNumber>
    </recommendedName>
</protein>
<feature type="transmembrane region" description="Helical" evidence="14">
    <location>
        <begin position="1029"/>
        <end position="1050"/>
    </location>
</feature>
<dbReference type="InterPro" id="IPR036961">
    <property type="entry name" value="Kinesin_motor_dom_sf"/>
</dbReference>
<feature type="compositionally biased region" description="Low complexity" evidence="13">
    <location>
        <begin position="1383"/>
        <end position="1403"/>
    </location>
</feature>
<evidence type="ECO:0000256" key="6">
    <source>
        <dbReference type="ARBA" id="ARBA00022737"/>
    </source>
</evidence>
<dbReference type="InterPro" id="IPR004835">
    <property type="entry name" value="Chitin_synth"/>
</dbReference>
<dbReference type="SUPFAM" id="SSF57667">
    <property type="entry name" value="beta-beta-alpha zinc fingers"/>
    <property type="match status" value="3"/>
</dbReference>
<dbReference type="GO" id="GO:0030428">
    <property type="term" value="C:cell septum"/>
    <property type="evidence" value="ECO:0007669"/>
    <property type="project" value="TreeGrafter"/>
</dbReference>
<dbReference type="SMART" id="SM01117">
    <property type="entry name" value="Cyt-b5"/>
    <property type="match status" value="2"/>
</dbReference>
<evidence type="ECO:0000259" key="16">
    <source>
        <dbReference type="PROSITE" id="PS50255"/>
    </source>
</evidence>
<dbReference type="InterPro" id="IPR001199">
    <property type="entry name" value="Cyt_B5-like_heme/steroid-bd"/>
</dbReference>
<dbReference type="Gene3D" id="1.20.58.530">
    <property type="match status" value="1"/>
</dbReference>
<keyword evidence="6" id="KW-0677">Repeat</keyword>
<dbReference type="PANTHER" id="PTHR22914">
    <property type="entry name" value="CHITIN SYNTHASE"/>
    <property type="match status" value="1"/>
</dbReference>
<name>A0A1X2HGU4_SYNRA</name>
<dbReference type="InterPro" id="IPR036400">
    <property type="entry name" value="Cyt_B5-like_heme/steroid_sf"/>
</dbReference>
<evidence type="ECO:0000256" key="8">
    <source>
        <dbReference type="ARBA" id="ARBA00022833"/>
    </source>
</evidence>
<dbReference type="OrthoDB" id="370884at2759"/>
<evidence type="ECO:0000256" key="5">
    <source>
        <dbReference type="ARBA" id="ARBA00022723"/>
    </source>
</evidence>
<dbReference type="Pfam" id="PF03142">
    <property type="entry name" value="Chitin_synth_2"/>
    <property type="match status" value="1"/>
</dbReference>
<feature type="transmembrane region" description="Helical" evidence="14">
    <location>
        <begin position="607"/>
        <end position="626"/>
    </location>
</feature>
<dbReference type="InterPro" id="IPR013087">
    <property type="entry name" value="Znf_C2H2_type"/>
</dbReference>
<evidence type="ECO:0000259" key="15">
    <source>
        <dbReference type="PROSITE" id="PS50157"/>
    </source>
</evidence>
<evidence type="ECO:0000256" key="4">
    <source>
        <dbReference type="ARBA" id="ARBA00022692"/>
    </source>
</evidence>
<feature type="transmembrane region" description="Helical" evidence="14">
    <location>
        <begin position="1002"/>
        <end position="1023"/>
    </location>
</feature>
<feature type="domain" description="C2H2-type" evidence="15">
    <location>
        <begin position="1355"/>
        <end position="1384"/>
    </location>
</feature>
<dbReference type="PANTHER" id="PTHR22914:SF45">
    <property type="entry name" value="CHITIN SYNTHASE"/>
    <property type="match status" value="1"/>
</dbReference>
<dbReference type="EC" id="2.4.1.16" evidence="2"/>
<keyword evidence="7 12" id="KW-0863">Zinc-finger</keyword>
<reference evidence="17 18" key="1">
    <citation type="submission" date="2016-07" db="EMBL/GenBank/DDBJ databases">
        <title>Pervasive Adenine N6-methylation of Active Genes in Fungi.</title>
        <authorList>
            <consortium name="DOE Joint Genome Institute"/>
            <person name="Mondo S.J."/>
            <person name="Dannebaum R.O."/>
            <person name="Kuo R.C."/>
            <person name="Labutti K."/>
            <person name="Haridas S."/>
            <person name="Kuo A."/>
            <person name="Salamov A."/>
            <person name="Ahrendt S.R."/>
            <person name="Lipzen A."/>
            <person name="Sullivan W."/>
            <person name="Andreopoulos W.B."/>
            <person name="Clum A."/>
            <person name="Lindquist E."/>
            <person name="Daum C."/>
            <person name="Ramamoorthy G.K."/>
            <person name="Gryganskyi A."/>
            <person name="Culley D."/>
            <person name="Magnuson J.K."/>
            <person name="James T.Y."/>
            <person name="O'Malley M.A."/>
            <person name="Stajich J.E."/>
            <person name="Spatafora J.W."/>
            <person name="Visel A."/>
            <person name="Grigoriev I.V."/>
        </authorList>
    </citation>
    <scope>NUCLEOTIDE SEQUENCE [LARGE SCALE GENOMIC DNA]</scope>
    <source>
        <strain evidence="17 18">NRRL 2496</strain>
    </source>
</reference>
<evidence type="ECO:0000256" key="14">
    <source>
        <dbReference type="SAM" id="Phobius"/>
    </source>
</evidence>
<dbReference type="Proteomes" id="UP000242180">
    <property type="component" value="Unassembled WGS sequence"/>
</dbReference>